<dbReference type="PANTHER" id="PTHR24409">
    <property type="entry name" value="ZINC FINGER PROTEIN 142"/>
    <property type="match status" value="1"/>
</dbReference>
<reference evidence="6 7" key="1">
    <citation type="submission" date="2018-11" db="EMBL/GenBank/DDBJ databases">
        <authorList>
            <consortium name="Pathogen Informatics"/>
        </authorList>
    </citation>
    <scope>NUCLEOTIDE SEQUENCE [LARGE SCALE GENOMIC DNA]</scope>
</reference>
<reference evidence="8" key="2">
    <citation type="submission" date="2019-09" db="UniProtKB">
        <authorList>
            <consortium name="WormBaseParasite"/>
        </authorList>
    </citation>
    <scope>IDENTIFICATION</scope>
</reference>
<sequence length="367" mass="42198">MAQSMSGWGVIGFCIFDKDSKIGEHEKEEQGNSSVDVGTQSEIRICPAVDDGIQSEMRMRPSVDIRRETKEGQMHPNVIVQRQRKGVRKRRKRGILFSHKKRGGRLPRSATIVSFAKDNSSDLPIIQCHCGASVKGHTSLHEHVVKEHPVSMFDRCSYCNLPEMHIRNMHTCSICGVFAEYLDDHLRIHYQDCTAKGALMECRTCPRKFYTVAEVRQHEQLKHGSGTNRTFFCEFCSKGFPARHPRDCHLVSHFEQLAGDSLWERIAQMETTIPDHLIDVPGYICPFCSHFLRRKYNFRFHVVRRHLMANEELLAGFMKARPLMCWNRISVKQEHQEVLENQPPPLSSCIAASSLPVMREIKQEILD</sequence>
<feature type="domain" description="C2H2-type" evidence="5">
    <location>
        <begin position="233"/>
        <end position="253"/>
    </location>
</feature>
<proteinExistence type="predicted"/>
<keyword evidence="3" id="KW-0863">Zinc-finger</keyword>
<evidence type="ECO:0000256" key="3">
    <source>
        <dbReference type="ARBA" id="ARBA00022771"/>
    </source>
</evidence>
<dbReference type="PANTHER" id="PTHR24409:SF295">
    <property type="entry name" value="AZ2-RELATED"/>
    <property type="match status" value="1"/>
</dbReference>
<evidence type="ECO:0000256" key="2">
    <source>
        <dbReference type="ARBA" id="ARBA00022737"/>
    </source>
</evidence>
<keyword evidence="4" id="KW-0862">Zinc</keyword>
<evidence type="ECO:0000256" key="1">
    <source>
        <dbReference type="ARBA" id="ARBA00022723"/>
    </source>
</evidence>
<dbReference type="WBParaSite" id="HPBE_0000779201-mRNA-1">
    <property type="protein sequence ID" value="HPBE_0000779201-mRNA-1"/>
    <property type="gene ID" value="HPBE_0000779201"/>
</dbReference>
<evidence type="ECO:0000259" key="5">
    <source>
        <dbReference type="PROSITE" id="PS00028"/>
    </source>
</evidence>
<dbReference type="PROSITE" id="PS00028">
    <property type="entry name" value="ZINC_FINGER_C2H2_1"/>
    <property type="match status" value="3"/>
</dbReference>
<evidence type="ECO:0000313" key="7">
    <source>
        <dbReference type="Proteomes" id="UP000050761"/>
    </source>
</evidence>
<dbReference type="Proteomes" id="UP000050761">
    <property type="component" value="Unassembled WGS sequence"/>
</dbReference>
<dbReference type="SMART" id="SM00355">
    <property type="entry name" value="ZnF_C2H2"/>
    <property type="match status" value="5"/>
</dbReference>
<dbReference type="InterPro" id="IPR013087">
    <property type="entry name" value="Znf_C2H2_type"/>
</dbReference>
<evidence type="ECO:0000256" key="4">
    <source>
        <dbReference type="ARBA" id="ARBA00022833"/>
    </source>
</evidence>
<evidence type="ECO:0000313" key="8">
    <source>
        <dbReference type="WBParaSite" id="HPBE_0000779201-mRNA-1"/>
    </source>
</evidence>
<name>A0A183FKT7_HELPZ</name>
<dbReference type="AlphaFoldDB" id="A0A183FKT7"/>
<organism evidence="7 8">
    <name type="scientific">Heligmosomoides polygyrus</name>
    <name type="common">Parasitic roundworm</name>
    <dbReference type="NCBI Taxonomy" id="6339"/>
    <lineage>
        <taxon>Eukaryota</taxon>
        <taxon>Metazoa</taxon>
        <taxon>Ecdysozoa</taxon>
        <taxon>Nematoda</taxon>
        <taxon>Chromadorea</taxon>
        <taxon>Rhabditida</taxon>
        <taxon>Rhabditina</taxon>
        <taxon>Rhabditomorpha</taxon>
        <taxon>Strongyloidea</taxon>
        <taxon>Heligmosomidae</taxon>
        <taxon>Heligmosomoides</taxon>
    </lineage>
</organism>
<keyword evidence="7" id="KW-1185">Reference proteome</keyword>
<accession>A0A3P7YNR0</accession>
<dbReference type="GO" id="GO:0000981">
    <property type="term" value="F:DNA-binding transcription factor activity, RNA polymerase II-specific"/>
    <property type="evidence" value="ECO:0007669"/>
    <property type="project" value="TreeGrafter"/>
</dbReference>
<gene>
    <name evidence="6" type="ORF">HPBE_LOCUS7793</name>
</gene>
<feature type="domain" description="C2H2-type" evidence="5">
    <location>
        <begin position="202"/>
        <end position="223"/>
    </location>
</feature>
<feature type="domain" description="C2H2-type" evidence="5">
    <location>
        <begin position="285"/>
        <end position="306"/>
    </location>
</feature>
<dbReference type="GO" id="GO:0008270">
    <property type="term" value="F:zinc ion binding"/>
    <property type="evidence" value="ECO:0007669"/>
    <property type="project" value="UniProtKB-KW"/>
</dbReference>
<evidence type="ECO:0000313" key="6">
    <source>
        <dbReference type="EMBL" id="VDO73647.1"/>
    </source>
</evidence>
<dbReference type="GO" id="GO:0005634">
    <property type="term" value="C:nucleus"/>
    <property type="evidence" value="ECO:0007669"/>
    <property type="project" value="TreeGrafter"/>
</dbReference>
<keyword evidence="2" id="KW-0677">Repeat</keyword>
<keyword evidence="1" id="KW-0479">Metal-binding</keyword>
<dbReference type="OrthoDB" id="5795386at2759"/>
<protein>
    <submittedName>
        <fullName evidence="8">C2H2-type domain-containing protein</fullName>
    </submittedName>
</protein>
<dbReference type="EMBL" id="UZAH01025974">
    <property type="protein sequence ID" value="VDO73647.1"/>
    <property type="molecule type" value="Genomic_DNA"/>
</dbReference>
<accession>A0A183FKT7</accession>
<dbReference type="GO" id="GO:0000977">
    <property type="term" value="F:RNA polymerase II transcription regulatory region sequence-specific DNA binding"/>
    <property type="evidence" value="ECO:0007669"/>
    <property type="project" value="TreeGrafter"/>
</dbReference>